<evidence type="ECO:0000313" key="2">
    <source>
        <dbReference type="EMBL" id="PWN62416.1"/>
    </source>
</evidence>
<sequence>MAKKNYLETLSHSLVDDSKENIVDKKTEQIESIITIEENKPEEVIQSSSNQEKASASANISNKFKERNTATPKASKKEAKKEDDPLGKFSSSVKKTLQKNNELEYSDTTNTKISNEANKALKIMSLSSGVSGYKIISSLISEFYNKHQEEFKL</sequence>
<proteinExistence type="predicted"/>
<keyword evidence="3" id="KW-1185">Reference proteome</keyword>
<evidence type="ECO:0000256" key="1">
    <source>
        <dbReference type="SAM" id="MobiDB-lite"/>
    </source>
</evidence>
<feature type="region of interest" description="Disordered" evidence="1">
    <location>
        <begin position="1"/>
        <end position="21"/>
    </location>
</feature>
<feature type="compositionally biased region" description="Polar residues" evidence="1">
    <location>
        <begin position="45"/>
        <end position="62"/>
    </location>
</feature>
<dbReference type="OrthoDB" id="9870379at2"/>
<feature type="compositionally biased region" description="Basic and acidic residues" evidence="1">
    <location>
        <begin position="75"/>
        <end position="86"/>
    </location>
</feature>
<name>A0A316WPJ7_9FLAO</name>
<organism evidence="2 3">
    <name type="scientific">Chryseobacterium phosphatilyticum</name>
    <dbReference type="NCBI Taxonomy" id="475075"/>
    <lineage>
        <taxon>Bacteria</taxon>
        <taxon>Pseudomonadati</taxon>
        <taxon>Bacteroidota</taxon>
        <taxon>Flavobacteriia</taxon>
        <taxon>Flavobacteriales</taxon>
        <taxon>Weeksellaceae</taxon>
        <taxon>Chryseobacterium group</taxon>
        <taxon>Chryseobacterium</taxon>
    </lineage>
</organism>
<gene>
    <name evidence="2" type="ORF">C1631_022895</name>
</gene>
<evidence type="ECO:0008006" key="4">
    <source>
        <dbReference type="Google" id="ProtNLM"/>
    </source>
</evidence>
<comment type="caution">
    <text evidence="2">The sequence shown here is derived from an EMBL/GenBank/DDBJ whole genome shotgun (WGS) entry which is preliminary data.</text>
</comment>
<protein>
    <recommendedName>
        <fullName evidence="4">DUF3408 domain-containing protein</fullName>
    </recommendedName>
</protein>
<dbReference type="Proteomes" id="UP000236594">
    <property type="component" value="Unassembled WGS sequence"/>
</dbReference>
<dbReference type="EMBL" id="PPED02000009">
    <property type="protein sequence ID" value="PWN62416.1"/>
    <property type="molecule type" value="Genomic_DNA"/>
</dbReference>
<dbReference type="AlphaFoldDB" id="A0A316WPJ7"/>
<evidence type="ECO:0000313" key="3">
    <source>
        <dbReference type="Proteomes" id="UP000236594"/>
    </source>
</evidence>
<accession>A0A316WPJ7</accession>
<reference evidence="2 3" key="1">
    <citation type="submission" date="2018-04" db="EMBL/GenBank/DDBJ databases">
        <title>Draft Genome Sequence of Phosphate-Solubilizing Chryseobacterium sp. ISE14 that is a Biocontrol and Plant Growth-Promoting Rhizobacterium Isolated from Cucumber.</title>
        <authorList>
            <person name="Jeong J.-J."/>
            <person name="Sang M.K."/>
            <person name="Choi I.-G."/>
            <person name="Kim K.D."/>
        </authorList>
    </citation>
    <scope>NUCLEOTIDE SEQUENCE [LARGE SCALE GENOMIC DNA]</scope>
    <source>
        <strain evidence="2 3">ISE14</strain>
    </source>
</reference>
<dbReference type="RefSeq" id="WP_109714413.1">
    <property type="nucleotide sequence ID" value="NZ_PPED02000009.1"/>
</dbReference>
<feature type="region of interest" description="Disordered" evidence="1">
    <location>
        <begin position="38"/>
        <end position="93"/>
    </location>
</feature>